<dbReference type="PROSITE" id="PS50072">
    <property type="entry name" value="CSA_PPIASE_2"/>
    <property type="match status" value="1"/>
</dbReference>
<sequence length="256" mass="28574">MQRYSLLKAGAALIFICGFVAVLINSDPLPGVRKAALRHRRKAQSLQQDAVERDFRNPVETFDNNIRQKDPNAGRKFTLELASLKDGESGKIVIETKPSWSPLGVQRFHELMDDKFYDQAKFFRVVDDFIVQFGINGDPKKPKPSRIKDDEVKQTNSRGTVTFAMAGKNSRTSQLFINTRTDGNAFLDKQGFAPIGEVIVGMDVVDAIYNVYGEKPDQGQVQSRGNKYLDKEASKLTSGHSSRGSTGVVRDCMGYF</sequence>
<keyword evidence="3" id="KW-0413">Isomerase</keyword>
<dbReference type="AlphaFoldDB" id="A0AAD2PV33"/>
<comment type="caution">
    <text evidence="5">The sequence shown here is derived from an EMBL/GenBank/DDBJ whole genome shotgun (WGS) entry which is preliminary data.</text>
</comment>
<protein>
    <recommendedName>
        <fullName evidence="1">peptidylprolyl isomerase</fullName>
        <ecNumber evidence="1">5.2.1.8</ecNumber>
    </recommendedName>
</protein>
<dbReference type="InterPro" id="IPR044665">
    <property type="entry name" value="E_coli_cyclophilin_A-like"/>
</dbReference>
<evidence type="ECO:0000256" key="2">
    <source>
        <dbReference type="ARBA" id="ARBA00023110"/>
    </source>
</evidence>
<feature type="domain" description="PPIase cyclophilin-type" evidence="4">
    <location>
        <begin position="90"/>
        <end position="211"/>
    </location>
</feature>
<evidence type="ECO:0000259" key="4">
    <source>
        <dbReference type="PROSITE" id="PS50072"/>
    </source>
</evidence>
<keyword evidence="2" id="KW-0697">Rotamase</keyword>
<dbReference type="InterPro" id="IPR002130">
    <property type="entry name" value="Cyclophilin-type_PPIase_dom"/>
</dbReference>
<dbReference type="SUPFAM" id="SSF50891">
    <property type="entry name" value="Cyclophilin-like"/>
    <property type="match status" value="1"/>
</dbReference>
<dbReference type="EMBL" id="CAKOGP040001842">
    <property type="protein sequence ID" value="CAJ1953811.1"/>
    <property type="molecule type" value="Genomic_DNA"/>
</dbReference>
<dbReference type="PANTHER" id="PTHR43246">
    <property type="entry name" value="PEPTIDYL-PROLYL CIS-TRANS ISOMERASE CYP38, CHLOROPLASTIC"/>
    <property type="match status" value="1"/>
</dbReference>
<organism evidence="5 6">
    <name type="scientific">Cylindrotheca closterium</name>
    <dbReference type="NCBI Taxonomy" id="2856"/>
    <lineage>
        <taxon>Eukaryota</taxon>
        <taxon>Sar</taxon>
        <taxon>Stramenopiles</taxon>
        <taxon>Ochrophyta</taxon>
        <taxon>Bacillariophyta</taxon>
        <taxon>Bacillariophyceae</taxon>
        <taxon>Bacillariophycidae</taxon>
        <taxon>Bacillariales</taxon>
        <taxon>Bacillariaceae</taxon>
        <taxon>Cylindrotheca</taxon>
    </lineage>
</organism>
<evidence type="ECO:0000256" key="3">
    <source>
        <dbReference type="ARBA" id="ARBA00023235"/>
    </source>
</evidence>
<name>A0AAD2PV33_9STRA</name>
<dbReference type="Pfam" id="PF00160">
    <property type="entry name" value="Pro_isomerase"/>
    <property type="match status" value="1"/>
</dbReference>
<dbReference type="InterPro" id="IPR029000">
    <property type="entry name" value="Cyclophilin-like_dom_sf"/>
</dbReference>
<accession>A0AAD2PV33</accession>
<keyword evidence="6" id="KW-1185">Reference proteome</keyword>
<dbReference type="GO" id="GO:0003755">
    <property type="term" value="F:peptidyl-prolyl cis-trans isomerase activity"/>
    <property type="evidence" value="ECO:0007669"/>
    <property type="project" value="UniProtKB-KW"/>
</dbReference>
<gene>
    <name evidence="5" type="ORF">CYCCA115_LOCUS14412</name>
</gene>
<evidence type="ECO:0000313" key="6">
    <source>
        <dbReference type="Proteomes" id="UP001295423"/>
    </source>
</evidence>
<proteinExistence type="predicted"/>
<reference evidence="5" key="1">
    <citation type="submission" date="2023-08" db="EMBL/GenBank/DDBJ databases">
        <authorList>
            <person name="Audoor S."/>
            <person name="Bilcke G."/>
        </authorList>
    </citation>
    <scope>NUCLEOTIDE SEQUENCE</scope>
</reference>
<dbReference type="Gene3D" id="2.40.100.10">
    <property type="entry name" value="Cyclophilin-like"/>
    <property type="match status" value="1"/>
</dbReference>
<dbReference type="Proteomes" id="UP001295423">
    <property type="component" value="Unassembled WGS sequence"/>
</dbReference>
<dbReference type="EC" id="5.2.1.8" evidence="1"/>
<evidence type="ECO:0000313" key="5">
    <source>
        <dbReference type="EMBL" id="CAJ1953811.1"/>
    </source>
</evidence>
<evidence type="ECO:0000256" key="1">
    <source>
        <dbReference type="ARBA" id="ARBA00013194"/>
    </source>
</evidence>